<evidence type="ECO:0000313" key="2">
    <source>
        <dbReference type="Proteomes" id="UP001063166"/>
    </source>
</evidence>
<name>A0A9P3UJS4_LYOSH</name>
<dbReference type="OrthoDB" id="2574468at2759"/>
<sequence length="165" mass="17863">MAVKRKFDVEASDDVAPSNAKQLKLIPFPNIDSDDDVLMCDVEPLYPEAHHSRLSSNVSSTSSNGSNSPLTNSPAYPTFDLYPLPFFNAEGSVNTNSHNYAHYATQTPTTPPIGLLQPSNSLIHHGSGCSQVPKLRVACAPGLNGQRTMWSFCEQCGAISMVEHD</sequence>
<comment type="caution">
    <text evidence="1">The sequence shown here is derived from an EMBL/GenBank/DDBJ whole genome shotgun (WGS) entry which is preliminary data.</text>
</comment>
<proteinExistence type="predicted"/>
<gene>
    <name evidence="1" type="ORF">LshimejAT787_0403200</name>
</gene>
<evidence type="ECO:0000313" key="1">
    <source>
        <dbReference type="EMBL" id="GLB37269.1"/>
    </source>
</evidence>
<accession>A0A9P3UJS4</accession>
<reference evidence="1" key="1">
    <citation type="submission" date="2022-07" db="EMBL/GenBank/DDBJ databases">
        <title>The genome of Lyophyllum shimeji provides insight into the initial evolution of ectomycorrhizal fungal genome.</title>
        <authorList>
            <person name="Kobayashi Y."/>
            <person name="Shibata T."/>
            <person name="Hirakawa H."/>
            <person name="Shigenobu S."/>
            <person name="Nishiyama T."/>
            <person name="Yamada A."/>
            <person name="Hasebe M."/>
            <person name="Kawaguchi M."/>
        </authorList>
    </citation>
    <scope>NUCLEOTIDE SEQUENCE</scope>
    <source>
        <strain evidence="1">AT787</strain>
    </source>
</reference>
<protein>
    <submittedName>
        <fullName evidence="1">Uncharacterized protein</fullName>
    </submittedName>
</protein>
<dbReference type="Proteomes" id="UP001063166">
    <property type="component" value="Unassembled WGS sequence"/>
</dbReference>
<keyword evidence="2" id="KW-1185">Reference proteome</keyword>
<organism evidence="1 2">
    <name type="scientific">Lyophyllum shimeji</name>
    <name type="common">Hon-shimeji</name>
    <name type="synonym">Tricholoma shimeji</name>
    <dbReference type="NCBI Taxonomy" id="47721"/>
    <lineage>
        <taxon>Eukaryota</taxon>
        <taxon>Fungi</taxon>
        <taxon>Dikarya</taxon>
        <taxon>Basidiomycota</taxon>
        <taxon>Agaricomycotina</taxon>
        <taxon>Agaricomycetes</taxon>
        <taxon>Agaricomycetidae</taxon>
        <taxon>Agaricales</taxon>
        <taxon>Tricholomatineae</taxon>
        <taxon>Lyophyllaceae</taxon>
        <taxon>Lyophyllum</taxon>
    </lineage>
</organism>
<dbReference type="EMBL" id="BRPK01000004">
    <property type="protein sequence ID" value="GLB37269.1"/>
    <property type="molecule type" value="Genomic_DNA"/>
</dbReference>
<dbReference type="AlphaFoldDB" id="A0A9P3UJS4"/>